<proteinExistence type="predicted"/>
<keyword evidence="3" id="KW-1185">Reference proteome</keyword>
<dbReference type="Gramene" id="PUZ72152">
    <property type="protein sequence ID" value="PUZ72152"/>
    <property type="gene ID" value="GQ55_2G370300"/>
</dbReference>
<protein>
    <submittedName>
        <fullName evidence="2">Uncharacterized protein</fullName>
    </submittedName>
</protein>
<accession>A0A2T7EWE2</accession>
<dbReference type="Proteomes" id="UP000244336">
    <property type="component" value="Chromosome 2"/>
</dbReference>
<evidence type="ECO:0000313" key="2">
    <source>
        <dbReference type="EMBL" id="PUZ72152.1"/>
    </source>
</evidence>
<feature type="region of interest" description="Disordered" evidence="1">
    <location>
        <begin position="78"/>
        <end position="154"/>
    </location>
</feature>
<gene>
    <name evidence="2" type="ORF">GQ55_2G370300</name>
</gene>
<dbReference type="EMBL" id="CM009750">
    <property type="protein sequence ID" value="PUZ72152.1"/>
    <property type="molecule type" value="Genomic_DNA"/>
</dbReference>
<evidence type="ECO:0000256" key="1">
    <source>
        <dbReference type="SAM" id="MobiDB-lite"/>
    </source>
</evidence>
<dbReference type="AlphaFoldDB" id="A0A2T7EWE2"/>
<evidence type="ECO:0000313" key="3">
    <source>
        <dbReference type="Proteomes" id="UP000244336"/>
    </source>
</evidence>
<reference evidence="2 3" key="1">
    <citation type="submission" date="2018-04" db="EMBL/GenBank/DDBJ databases">
        <title>WGS assembly of Panicum hallii var. hallii HAL2.</title>
        <authorList>
            <person name="Lovell J."/>
            <person name="Jenkins J."/>
            <person name="Lowry D."/>
            <person name="Mamidi S."/>
            <person name="Sreedasyam A."/>
            <person name="Weng X."/>
            <person name="Barry K."/>
            <person name="Bonette J."/>
            <person name="Campitelli B."/>
            <person name="Daum C."/>
            <person name="Gordon S."/>
            <person name="Gould B."/>
            <person name="Lipzen A."/>
            <person name="MacQueen A."/>
            <person name="Palacio-Mejia J."/>
            <person name="Plott C."/>
            <person name="Shakirov E."/>
            <person name="Shu S."/>
            <person name="Yoshinaga Y."/>
            <person name="Zane M."/>
            <person name="Rokhsar D."/>
            <person name="Grimwood J."/>
            <person name="Schmutz J."/>
            <person name="Juenger T."/>
        </authorList>
    </citation>
    <scope>NUCLEOTIDE SEQUENCE [LARGE SCALE GENOMIC DNA]</scope>
    <source>
        <strain evidence="3">cv. HAL2</strain>
    </source>
</reference>
<feature type="compositionally biased region" description="Basic and acidic residues" evidence="1">
    <location>
        <begin position="100"/>
        <end position="113"/>
    </location>
</feature>
<name>A0A2T7EWE2_9POAL</name>
<sequence length="154" mass="16261">MHSSIGVGASCGAGAPRQWRLGAGVDAPGGCLGRCVGWAPAHHGTTAATARGWGGWHAAARREEREEVRARRLEVGGGCGEERRGEERELAGSRSGVACGEERRGAGARDSRLGRRAGRSLREERYGGMREPWGRLVRGSGQRGEERIGTAGGF</sequence>
<feature type="compositionally biased region" description="Basic and acidic residues" evidence="1">
    <location>
        <begin position="78"/>
        <end position="91"/>
    </location>
</feature>
<organism evidence="2 3">
    <name type="scientific">Panicum hallii var. hallii</name>
    <dbReference type="NCBI Taxonomy" id="1504633"/>
    <lineage>
        <taxon>Eukaryota</taxon>
        <taxon>Viridiplantae</taxon>
        <taxon>Streptophyta</taxon>
        <taxon>Embryophyta</taxon>
        <taxon>Tracheophyta</taxon>
        <taxon>Spermatophyta</taxon>
        <taxon>Magnoliopsida</taxon>
        <taxon>Liliopsida</taxon>
        <taxon>Poales</taxon>
        <taxon>Poaceae</taxon>
        <taxon>PACMAD clade</taxon>
        <taxon>Panicoideae</taxon>
        <taxon>Panicodae</taxon>
        <taxon>Paniceae</taxon>
        <taxon>Panicinae</taxon>
        <taxon>Panicum</taxon>
        <taxon>Panicum sect. Panicum</taxon>
    </lineage>
</organism>